<evidence type="ECO:0000313" key="2">
    <source>
        <dbReference type="EMBL" id="TMS33770.1"/>
    </source>
</evidence>
<dbReference type="AlphaFoldDB" id="A0A4U8UL58"/>
<protein>
    <submittedName>
        <fullName evidence="2">Uncharacterized protein</fullName>
    </submittedName>
</protein>
<feature type="region of interest" description="Disordered" evidence="1">
    <location>
        <begin position="23"/>
        <end position="64"/>
    </location>
</feature>
<reference evidence="2 3" key="2">
    <citation type="journal article" date="2019" name="G3 (Bethesda)">
        <title>Hybrid Assembly of the Genome of the Entomopathogenic Nematode Steinernema carpocapsae Identifies the X-Chromosome.</title>
        <authorList>
            <person name="Serra L."/>
            <person name="Macchietto M."/>
            <person name="Macias-Munoz A."/>
            <person name="McGill C.J."/>
            <person name="Rodriguez I.M."/>
            <person name="Rodriguez B."/>
            <person name="Murad R."/>
            <person name="Mortazavi A."/>
        </authorList>
    </citation>
    <scope>NUCLEOTIDE SEQUENCE [LARGE SCALE GENOMIC DNA]</scope>
    <source>
        <strain evidence="2 3">ALL</strain>
    </source>
</reference>
<dbReference type="Proteomes" id="UP000298663">
    <property type="component" value="Unassembled WGS sequence"/>
</dbReference>
<evidence type="ECO:0000313" key="3">
    <source>
        <dbReference type="Proteomes" id="UP000298663"/>
    </source>
</evidence>
<gene>
    <name evidence="2" type="ORF">L596_001467</name>
</gene>
<sequence>MVFALKVPGSGSTTILILKELEDDETEAQEEEMPEASEGEAVEESLLIDNDEDFEEEEVKPVPESPWKKLVCHYLIPACKAKLIPPESFKAEEEGS</sequence>
<organism evidence="2 3">
    <name type="scientific">Steinernema carpocapsae</name>
    <name type="common">Entomopathogenic nematode</name>
    <dbReference type="NCBI Taxonomy" id="34508"/>
    <lineage>
        <taxon>Eukaryota</taxon>
        <taxon>Metazoa</taxon>
        <taxon>Ecdysozoa</taxon>
        <taxon>Nematoda</taxon>
        <taxon>Chromadorea</taxon>
        <taxon>Rhabditida</taxon>
        <taxon>Tylenchina</taxon>
        <taxon>Panagrolaimomorpha</taxon>
        <taxon>Strongyloidoidea</taxon>
        <taxon>Steinernematidae</taxon>
        <taxon>Steinernema</taxon>
    </lineage>
</organism>
<dbReference type="EMBL" id="AZBU02000001">
    <property type="protein sequence ID" value="TMS33770.1"/>
    <property type="molecule type" value="Genomic_DNA"/>
</dbReference>
<evidence type="ECO:0000256" key="1">
    <source>
        <dbReference type="SAM" id="MobiDB-lite"/>
    </source>
</evidence>
<feature type="compositionally biased region" description="Acidic residues" evidence="1">
    <location>
        <begin position="23"/>
        <end position="43"/>
    </location>
</feature>
<reference evidence="2 3" key="1">
    <citation type="journal article" date="2015" name="Genome Biol.">
        <title>Comparative genomics of Steinernema reveals deeply conserved gene regulatory networks.</title>
        <authorList>
            <person name="Dillman A.R."/>
            <person name="Macchietto M."/>
            <person name="Porter C.F."/>
            <person name="Rogers A."/>
            <person name="Williams B."/>
            <person name="Antoshechkin I."/>
            <person name="Lee M.M."/>
            <person name="Goodwin Z."/>
            <person name="Lu X."/>
            <person name="Lewis E.E."/>
            <person name="Goodrich-Blair H."/>
            <person name="Stock S.P."/>
            <person name="Adams B.J."/>
            <person name="Sternberg P.W."/>
            <person name="Mortazavi A."/>
        </authorList>
    </citation>
    <scope>NUCLEOTIDE SEQUENCE [LARGE SCALE GENOMIC DNA]</scope>
    <source>
        <strain evidence="2 3">ALL</strain>
    </source>
</reference>
<comment type="caution">
    <text evidence="2">The sequence shown here is derived from an EMBL/GenBank/DDBJ whole genome shotgun (WGS) entry which is preliminary data.</text>
</comment>
<name>A0A4U8UL58_STECR</name>
<dbReference type="OrthoDB" id="10263226at2759"/>
<proteinExistence type="predicted"/>
<feature type="compositionally biased region" description="Acidic residues" evidence="1">
    <location>
        <begin position="49"/>
        <end position="58"/>
    </location>
</feature>
<accession>A0A4U8UL58</accession>
<keyword evidence="3" id="KW-1185">Reference proteome</keyword>